<dbReference type="GO" id="GO:0030414">
    <property type="term" value="F:peptidase inhibitor activity"/>
    <property type="evidence" value="ECO:0007669"/>
    <property type="project" value="TreeGrafter"/>
</dbReference>
<dbReference type="GeneID" id="8107673"/>
<dbReference type="Proteomes" id="UP000001745">
    <property type="component" value="Unassembled WGS sequence"/>
</dbReference>
<evidence type="ECO:0000313" key="3">
    <source>
        <dbReference type="Proteomes" id="UP000001745"/>
    </source>
</evidence>
<dbReference type="InterPro" id="IPR036610">
    <property type="entry name" value="PEBP-like_sf"/>
</dbReference>
<dbReference type="GO" id="GO:0005543">
    <property type="term" value="F:phospholipid binding"/>
    <property type="evidence" value="ECO:0007669"/>
    <property type="project" value="TreeGrafter"/>
</dbReference>
<dbReference type="EMBL" id="EQ962655">
    <property type="protein sequence ID" value="EED18836.1"/>
    <property type="molecule type" value="Genomic_DNA"/>
</dbReference>
<dbReference type="PANTHER" id="PTHR11362">
    <property type="entry name" value="PHOSPHATIDYLETHANOLAMINE-BINDING PROTEIN"/>
    <property type="match status" value="1"/>
</dbReference>
<evidence type="ECO:0000256" key="1">
    <source>
        <dbReference type="SAM" id="SignalP"/>
    </source>
</evidence>
<sequence length="228" mass="25591">MFSIYLITKLTGFCFFPCMTLISTTVHAQTPPNYRPSTSNTLNVTFNEGLPISPGQFLYPSEAMFMPTLSYSDLDPFEPYIAFMIDVEVVHSGLAYPLLHWYQADLWADTTTNEFTLRNLTNAGAAYVGPQPNAGPSHSYVLLLFRQPLNYRFPECFQYMLPLSMEARAGFDLQSFIELSGLENLVAANYFLSQNPESRPTTTSLMKPPCATKKFRGSAETAVLRSDL</sequence>
<dbReference type="eggNOG" id="KOG3346">
    <property type="taxonomic scope" value="Eukaryota"/>
</dbReference>
<dbReference type="PhylomeDB" id="B8MCM0"/>
<dbReference type="HOGENOM" id="CLU_043994_8_0_1"/>
<dbReference type="Pfam" id="PF01161">
    <property type="entry name" value="PBP"/>
    <property type="match status" value="1"/>
</dbReference>
<dbReference type="InParanoid" id="B8MCM0"/>
<dbReference type="InterPro" id="IPR035810">
    <property type="entry name" value="PEBP_euk"/>
</dbReference>
<feature type="chain" id="PRO_5002874968" description="PEBP-like protein" evidence="1">
    <location>
        <begin position="29"/>
        <end position="228"/>
    </location>
</feature>
<proteinExistence type="predicted"/>
<dbReference type="OrthoDB" id="440553at2759"/>
<gene>
    <name evidence="2" type="ORF">TSTA_125500</name>
</gene>
<organism evidence="2 3">
    <name type="scientific">Talaromyces stipitatus (strain ATCC 10500 / CBS 375.48 / QM 6759 / NRRL 1006)</name>
    <name type="common">Penicillium stipitatum</name>
    <dbReference type="NCBI Taxonomy" id="441959"/>
    <lineage>
        <taxon>Eukaryota</taxon>
        <taxon>Fungi</taxon>
        <taxon>Dikarya</taxon>
        <taxon>Ascomycota</taxon>
        <taxon>Pezizomycotina</taxon>
        <taxon>Eurotiomycetes</taxon>
        <taxon>Eurotiomycetidae</taxon>
        <taxon>Eurotiales</taxon>
        <taxon>Trichocomaceae</taxon>
        <taxon>Talaromyces</taxon>
        <taxon>Talaromyces sect. Talaromyces</taxon>
    </lineage>
</organism>
<reference evidence="3" key="1">
    <citation type="journal article" date="2015" name="Genome Announc.">
        <title>Genome sequence of the AIDS-associated pathogen Penicillium marneffei (ATCC18224) and its near taxonomic relative Talaromyces stipitatus (ATCC10500).</title>
        <authorList>
            <person name="Nierman W.C."/>
            <person name="Fedorova-Abrams N.D."/>
            <person name="Andrianopoulos A."/>
        </authorList>
    </citation>
    <scope>NUCLEOTIDE SEQUENCE [LARGE SCALE GENOMIC DNA]</scope>
    <source>
        <strain evidence="3">ATCC 10500 / CBS 375.48 / QM 6759 / NRRL 1006</strain>
    </source>
</reference>
<dbReference type="VEuPathDB" id="FungiDB:TSTA_125500"/>
<feature type="signal peptide" evidence="1">
    <location>
        <begin position="1"/>
        <end position="28"/>
    </location>
</feature>
<keyword evidence="3" id="KW-1185">Reference proteome</keyword>
<name>B8MCM0_TALSN</name>
<dbReference type="AlphaFoldDB" id="B8MCM0"/>
<evidence type="ECO:0008006" key="4">
    <source>
        <dbReference type="Google" id="ProtNLM"/>
    </source>
</evidence>
<dbReference type="RefSeq" id="XP_002482828.1">
    <property type="nucleotide sequence ID" value="XM_002482783.1"/>
</dbReference>
<dbReference type="PANTHER" id="PTHR11362:SF141">
    <property type="entry name" value="PHOSPHATIDYLETHANOLAMINE-BINDING PROTEIN"/>
    <property type="match status" value="1"/>
</dbReference>
<evidence type="ECO:0000313" key="2">
    <source>
        <dbReference type="EMBL" id="EED18836.1"/>
    </source>
</evidence>
<dbReference type="GO" id="GO:0030162">
    <property type="term" value="P:regulation of proteolysis"/>
    <property type="evidence" value="ECO:0007669"/>
    <property type="project" value="TreeGrafter"/>
</dbReference>
<dbReference type="OMA" id="CFGHIFP"/>
<dbReference type="GO" id="GO:0046578">
    <property type="term" value="P:regulation of Ras protein signal transduction"/>
    <property type="evidence" value="ECO:0007669"/>
    <property type="project" value="TreeGrafter"/>
</dbReference>
<keyword evidence="1" id="KW-0732">Signal</keyword>
<dbReference type="STRING" id="441959.B8MCM0"/>
<accession>B8MCM0</accession>
<dbReference type="SUPFAM" id="SSF49777">
    <property type="entry name" value="PEBP-like"/>
    <property type="match status" value="1"/>
</dbReference>
<dbReference type="InterPro" id="IPR008914">
    <property type="entry name" value="PEBP"/>
</dbReference>
<protein>
    <recommendedName>
        <fullName evidence="4">PEBP-like protein</fullName>
    </recommendedName>
</protein>
<dbReference type="Gene3D" id="3.90.280.10">
    <property type="entry name" value="PEBP-like"/>
    <property type="match status" value="1"/>
</dbReference>
<dbReference type="CDD" id="cd00866">
    <property type="entry name" value="PEBP_euk"/>
    <property type="match status" value="1"/>
</dbReference>